<evidence type="ECO:0000313" key="9">
    <source>
        <dbReference type="Proteomes" id="UP000766336"/>
    </source>
</evidence>
<gene>
    <name evidence="8" type="ORF">KHU32_10000</name>
</gene>
<dbReference type="InterPro" id="IPR050532">
    <property type="entry name" value="Globin-like_OT"/>
</dbReference>
<evidence type="ECO:0000256" key="2">
    <source>
        <dbReference type="ARBA" id="ARBA00022617"/>
    </source>
</evidence>
<keyword evidence="2 6" id="KW-0349">Heme</keyword>
<dbReference type="PANTHER" id="PTHR46458">
    <property type="entry name" value="BLR2807 PROTEIN"/>
    <property type="match status" value="1"/>
</dbReference>
<dbReference type="Proteomes" id="UP000766336">
    <property type="component" value="Unassembled WGS sequence"/>
</dbReference>
<keyword evidence="5" id="KW-0408">Iron</keyword>
<comment type="similarity">
    <text evidence="6">Belongs to the globin family.</text>
</comment>
<evidence type="ECO:0000256" key="5">
    <source>
        <dbReference type="ARBA" id="ARBA00023004"/>
    </source>
</evidence>
<reference evidence="8 9" key="1">
    <citation type="submission" date="2021-05" db="EMBL/GenBank/DDBJ databases">
        <title>Roseococcus sp. XZZS9, whole genome shotgun sequencing project.</title>
        <authorList>
            <person name="Zhao G."/>
            <person name="Shen L."/>
        </authorList>
    </citation>
    <scope>NUCLEOTIDE SEQUENCE [LARGE SCALE GENOMIC DNA]</scope>
    <source>
        <strain evidence="8 9">XZZS9</strain>
    </source>
</reference>
<dbReference type="InterPro" id="IPR009050">
    <property type="entry name" value="Globin-like_sf"/>
</dbReference>
<dbReference type="PROSITE" id="PS01033">
    <property type="entry name" value="GLOBIN"/>
    <property type="match status" value="1"/>
</dbReference>
<proteinExistence type="inferred from homology"/>
<dbReference type="InterPro" id="IPR012292">
    <property type="entry name" value="Globin/Proto"/>
</dbReference>
<keyword evidence="3 6" id="KW-0561">Oxygen transport</keyword>
<comment type="caution">
    <text evidence="8">The sequence shown here is derived from an EMBL/GenBank/DDBJ whole genome shotgun (WGS) entry which is preliminary data.</text>
</comment>
<feature type="domain" description="Globin" evidence="7">
    <location>
        <begin position="1"/>
        <end position="135"/>
    </location>
</feature>
<evidence type="ECO:0000256" key="4">
    <source>
        <dbReference type="ARBA" id="ARBA00022723"/>
    </source>
</evidence>
<evidence type="ECO:0000313" key="8">
    <source>
        <dbReference type="EMBL" id="MBS7811270.1"/>
    </source>
</evidence>
<keyword evidence="1 6" id="KW-0813">Transport</keyword>
<dbReference type="Gene3D" id="1.10.490.10">
    <property type="entry name" value="Globins"/>
    <property type="match status" value="1"/>
</dbReference>
<dbReference type="EMBL" id="JAHCDA010000002">
    <property type="protein sequence ID" value="MBS7811270.1"/>
    <property type="molecule type" value="Genomic_DNA"/>
</dbReference>
<dbReference type="PANTHER" id="PTHR46458:SF1">
    <property type="entry name" value="GEO09476P1"/>
    <property type="match status" value="1"/>
</dbReference>
<evidence type="ECO:0000256" key="6">
    <source>
        <dbReference type="RuleBase" id="RU000356"/>
    </source>
</evidence>
<keyword evidence="9" id="KW-1185">Reference proteome</keyword>
<dbReference type="Pfam" id="PF00042">
    <property type="entry name" value="Globin"/>
    <property type="match status" value="1"/>
</dbReference>
<organism evidence="8 9">
    <name type="scientific">Roseococcus pinisoli</name>
    <dbReference type="NCBI Taxonomy" id="2835040"/>
    <lineage>
        <taxon>Bacteria</taxon>
        <taxon>Pseudomonadati</taxon>
        <taxon>Pseudomonadota</taxon>
        <taxon>Alphaproteobacteria</taxon>
        <taxon>Acetobacterales</taxon>
        <taxon>Roseomonadaceae</taxon>
        <taxon>Roseococcus</taxon>
    </lineage>
</organism>
<dbReference type="InterPro" id="IPR000971">
    <property type="entry name" value="Globin"/>
</dbReference>
<sequence>MDETNLRLVRESFQKVAALARPAAVLFFGRLFRIEPATRTALEREDMRAQGARFIAALGYATAMLDRPDRLLPVARDLARRHAARGLRPEHYPALREALDWMLEECLAEEFLPPLRAAWRWAFDLLAEEMIAEAYPDMAA</sequence>
<dbReference type="RefSeq" id="WP_213669959.1">
    <property type="nucleotide sequence ID" value="NZ_JAHCDA010000002.1"/>
</dbReference>
<name>A0ABS5QC76_9PROT</name>
<evidence type="ECO:0000259" key="7">
    <source>
        <dbReference type="PROSITE" id="PS01033"/>
    </source>
</evidence>
<evidence type="ECO:0000256" key="1">
    <source>
        <dbReference type="ARBA" id="ARBA00022448"/>
    </source>
</evidence>
<accession>A0ABS5QC76</accession>
<dbReference type="SUPFAM" id="SSF46458">
    <property type="entry name" value="Globin-like"/>
    <property type="match status" value="1"/>
</dbReference>
<keyword evidence="4" id="KW-0479">Metal-binding</keyword>
<protein>
    <recommendedName>
        <fullName evidence="7">Globin domain-containing protein</fullName>
    </recommendedName>
</protein>
<evidence type="ECO:0000256" key="3">
    <source>
        <dbReference type="ARBA" id="ARBA00022621"/>
    </source>
</evidence>